<keyword evidence="5" id="KW-0949">S-adenosyl-L-methionine</keyword>
<evidence type="ECO:0000256" key="3">
    <source>
        <dbReference type="ARBA" id="ARBA00022603"/>
    </source>
</evidence>
<reference evidence="8 9" key="1">
    <citation type="submission" date="2014-04" db="EMBL/GenBank/DDBJ databases">
        <title>The Genome Sequence of Acinetobacter baumanii BIDMC 57.</title>
        <authorList>
            <consortium name="The Broad Institute Genomics Platform"/>
            <consortium name="The Broad Institute Genome Sequencing Center for Infectious Disease"/>
            <person name="Murphy C."/>
            <person name="Cosimi L."/>
            <person name="Cerqueira G."/>
            <person name="Feldgarden M."/>
            <person name="Earl A."/>
            <person name="Spencer M.D."/>
            <person name="Fodor A."/>
            <person name="Sautter R.L."/>
            <person name="Hung D."/>
            <person name="Onderdonk A.B."/>
            <person name="Ernst C."/>
            <person name="Delaney M."/>
            <person name="DuBois A."/>
            <person name="Young S.K."/>
            <person name="Zeng Q."/>
            <person name="Gargeya S."/>
            <person name="Abouelleil A."/>
            <person name="Alvarado L."/>
            <person name="Chapman S.B."/>
            <person name="Gainer-Dewar J."/>
            <person name="Goldberg J."/>
            <person name="Griggs A."/>
            <person name="Gujja S."/>
            <person name="Hansen M."/>
            <person name="Howarth C."/>
            <person name="Imamovic A."/>
            <person name="Larimer J."/>
            <person name="Pearson M."/>
            <person name="Poon T.W."/>
            <person name="Priest M."/>
            <person name="Roberts A."/>
            <person name="Saif S."/>
            <person name="Shea T."/>
            <person name="Sykes S."/>
            <person name="Wortman J."/>
            <person name="Nusbaum C."/>
            <person name="Birren B."/>
        </authorList>
    </citation>
    <scope>NUCLEOTIDE SEQUENCE [LARGE SCALE GENOMIC DNA]</scope>
    <source>
        <strain evidence="8 9">BIDMC 57</strain>
    </source>
</reference>
<name>A0A836MHK7_ACINO</name>
<proteinExistence type="inferred from homology"/>
<dbReference type="InterPro" id="IPR002295">
    <property type="entry name" value="N4/N6-MTase_EcoPI_Mod-like"/>
</dbReference>
<dbReference type="GO" id="GO:0003677">
    <property type="term" value="F:DNA binding"/>
    <property type="evidence" value="ECO:0007669"/>
    <property type="project" value="InterPro"/>
</dbReference>
<dbReference type="InterPro" id="IPR002052">
    <property type="entry name" value="DNA_methylase_N6_adenine_CS"/>
</dbReference>
<dbReference type="Pfam" id="PF01555">
    <property type="entry name" value="N6_N4_Mtase"/>
    <property type="match status" value="1"/>
</dbReference>
<sequence length="587" mass="67553">MPTLSWLGKKKIVNHHLDVPYHVLDKKYKFESKVQSKSNLVDNRIIHGDNLLVLKSLLPEFEGKVDCIYIDPPYNTGNEKWVYNDNVNDPRIKKWLNTVVGKEGDDLSRHDKWLCMIYPRLKLLHKLLAENGVIFISIDDNEQANLKLVCDEIFGSKNCIGPIIQNKLNSKNDTLNIQKNHEFVFVYGKAIDSSKSQLLTNHSNEIKKVFEENGRYYFLNDPITTRGEGGTLNARQNLGYTVYYNPNTKEKLAVCDYDINLAKISNDETIIYSTDDDLVAQGYLPIRPPKVRNKLGAWTWDLKKFNDEKDNIVIWGKKGNYSVRKRTFINNEEVFLENGDYYFKRINISNSKSILEFSTNEGTKNLAEIMGTSEGFDNPKNVELIEYLLGLLNKKNALVLDSFAGSGTTAHAVLRLNQRDGGNRRFILCEMMDYAETITAERVRRVMDGYGEGKSKTHGLGGSFEYFELDAPLFFENELLNESVGIKRIRQYVSYSERIPLEQQLSIENSISPSALGINEQTLWLFNYDENAVTSLDLDFLGSLNLRELKKRPSQYIIYADKCVLETKFMQDHGITFKRIPRDILRF</sequence>
<dbReference type="Gene3D" id="3.40.50.150">
    <property type="entry name" value="Vaccinia Virus protein VP39"/>
    <property type="match status" value="1"/>
</dbReference>
<protein>
    <recommendedName>
        <fullName evidence="2">site-specific DNA-methyltransferase (adenine-specific)</fullName>
        <ecNumber evidence="2">2.1.1.72</ecNumber>
    </recommendedName>
</protein>
<dbReference type="Proteomes" id="UP000027208">
    <property type="component" value="Unassembled WGS sequence"/>
</dbReference>
<evidence type="ECO:0000256" key="4">
    <source>
        <dbReference type="ARBA" id="ARBA00022679"/>
    </source>
</evidence>
<evidence type="ECO:0000259" key="7">
    <source>
        <dbReference type="Pfam" id="PF01555"/>
    </source>
</evidence>
<evidence type="ECO:0000256" key="6">
    <source>
        <dbReference type="ARBA" id="ARBA00047942"/>
    </source>
</evidence>
<dbReference type="EMBL" id="JMUI01000017">
    <property type="protein sequence ID" value="KDM53147.1"/>
    <property type="molecule type" value="Genomic_DNA"/>
</dbReference>
<feature type="domain" description="DNA methylase N-4/N-6" evidence="7">
    <location>
        <begin position="65"/>
        <end position="438"/>
    </location>
</feature>
<comment type="caution">
    <text evidence="8">The sequence shown here is derived from an EMBL/GenBank/DDBJ whole genome shotgun (WGS) entry which is preliminary data.</text>
</comment>
<dbReference type="InterPro" id="IPR002941">
    <property type="entry name" value="DNA_methylase_N4/N6"/>
</dbReference>
<dbReference type="RefSeq" id="WP_031953456.1">
    <property type="nucleotide sequence ID" value="NZ_KK737786.1"/>
</dbReference>
<gene>
    <name evidence="8" type="ORF">AE32_03418</name>
</gene>
<dbReference type="PIRSF" id="PIRSF015855">
    <property type="entry name" value="TypeIII_Mtase_mKpnI"/>
    <property type="match status" value="1"/>
</dbReference>
<dbReference type="GO" id="GO:0009007">
    <property type="term" value="F:site-specific DNA-methyltransferase (adenine-specific) activity"/>
    <property type="evidence" value="ECO:0007669"/>
    <property type="project" value="UniProtKB-EC"/>
</dbReference>
<organism evidence="8 9">
    <name type="scientific">Acinetobacter nosocomialis</name>
    <dbReference type="NCBI Taxonomy" id="106654"/>
    <lineage>
        <taxon>Bacteria</taxon>
        <taxon>Pseudomonadati</taxon>
        <taxon>Pseudomonadota</taxon>
        <taxon>Gammaproteobacteria</taxon>
        <taxon>Moraxellales</taxon>
        <taxon>Moraxellaceae</taxon>
        <taxon>Acinetobacter</taxon>
        <taxon>Acinetobacter calcoaceticus/baumannii complex</taxon>
    </lineage>
</organism>
<accession>A0A836MHK7</accession>
<keyword evidence="4" id="KW-0808">Transferase</keyword>
<dbReference type="GO" id="GO:0032259">
    <property type="term" value="P:methylation"/>
    <property type="evidence" value="ECO:0007669"/>
    <property type="project" value="UniProtKB-KW"/>
</dbReference>
<keyword evidence="3" id="KW-0489">Methyltransferase</keyword>
<dbReference type="PROSITE" id="PS00092">
    <property type="entry name" value="N6_MTASE"/>
    <property type="match status" value="1"/>
</dbReference>
<evidence type="ECO:0000256" key="2">
    <source>
        <dbReference type="ARBA" id="ARBA00011900"/>
    </source>
</evidence>
<dbReference type="InterPro" id="IPR029063">
    <property type="entry name" value="SAM-dependent_MTases_sf"/>
</dbReference>
<dbReference type="PRINTS" id="PR00506">
    <property type="entry name" value="D21N6MTFRASE"/>
</dbReference>
<evidence type="ECO:0000256" key="5">
    <source>
        <dbReference type="ARBA" id="ARBA00022691"/>
    </source>
</evidence>
<evidence type="ECO:0000313" key="9">
    <source>
        <dbReference type="Proteomes" id="UP000027208"/>
    </source>
</evidence>
<dbReference type="SUPFAM" id="SSF53335">
    <property type="entry name" value="S-adenosyl-L-methionine-dependent methyltransferases"/>
    <property type="match status" value="1"/>
</dbReference>
<evidence type="ECO:0000313" key="8">
    <source>
        <dbReference type="EMBL" id="KDM53147.1"/>
    </source>
</evidence>
<dbReference type="GO" id="GO:0008170">
    <property type="term" value="F:N-methyltransferase activity"/>
    <property type="evidence" value="ECO:0007669"/>
    <property type="project" value="InterPro"/>
</dbReference>
<comment type="catalytic activity">
    <reaction evidence="6">
        <text>a 2'-deoxyadenosine in DNA + S-adenosyl-L-methionine = an N(6)-methyl-2'-deoxyadenosine in DNA + S-adenosyl-L-homocysteine + H(+)</text>
        <dbReference type="Rhea" id="RHEA:15197"/>
        <dbReference type="Rhea" id="RHEA-COMP:12418"/>
        <dbReference type="Rhea" id="RHEA-COMP:12419"/>
        <dbReference type="ChEBI" id="CHEBI:15378"/>
        <dbReference type="ChEBI" id="CHEBI:57856"/>
        <dbReference type="ChEBI" id="CHEBI:59789"/>
        <dbReference type="ChEBI" id="CHEBI:90615"/>
        <dbReference type="ChEBI" id="CHEBI:90616"/>
        <dbReference type="EC" id="2.1.1.72"/>
    </reaction>
</comment>
<dbReference type="AlphaFoldDB" id="A0A836MHK7"/>
<dbReference type="EC" id="2.1.1.72" evidence="2"/>
<evidence type="ECO:0000256" key="1">
    <source>
        <dbReference type="ARBA" id="ARBA00006594"/>
    </source>
</evidence>
<comment type="similarity">
    <text evidence="1">Belongs to the N(4)/N(6)-methyltransferase family.</text>
</comment>